<name>A0A3R6FMA2_9BACT</name>
<organism evidence="1 2">
    <name type="scientific">Parabacteroides merdae</name>
    <dbReference type="NCBI Taxonomy" id="46503"/>
    <lineage>
        <taxon>Bacteria</taxon>
        <taxon>Pseudomonadati</taxon>
        <taxon>Bacteroidota</taxon>
        <taxon>Bacteroidia</taxon>
        <taxon>Bacteroidales</taxon>
        <taxon>Tannerellaceae</taxon>
        <taxon>Parabacteroides</taxon>
    </lineage>
</organism>
<evidence type="ECO:0000313" key="2">
    <source>
        <dbReference type="Proteomes" id="UP000286260"/>
    </source>
</evidence>
<reference evidence="1 2" key="1">
    <citation type="submission" date="2018-08" db="EMBL/GenBank/DDBJ databases">
        <title>A genome reference for cultivated species of the human gut microbiota.</title>
        <authorList>
            <person name="Zou Y."/>
            <person name="Xue W."/>
            <person name="Luo G."/>
        </authorList>
    </citation>
    <scope>NUCLEOTIDE SEQUENCE [LARGE SCALE GENOMIC DNA]</scope>
    <source>
        <strain evidence="1 2">AM34-17</strain>
    </source>
</reference>
<accession>A0A3R6FMA2</accession>
<comment type="caution">
    <text evidence="1">The sequence shown here is derived from an EMBL/GenBank/DDBJ whole genome shotgun (WGS) entry which is preliminary data.</text>
</comment>
<dbReference type="Proteomes" id="UP000286260">
    <property type="component" value="Unassembled WGS sequence"/>
</dbReference>
<gene>
    <name evidence="1" type="ORF">DW828_15470</name>
</gene>
<dbReference type="AlphaFoldDB" id="A0A3R6FMA2"/>
<protein>
    <submittedName>
        <fullName evidence="1">Uncharacterized protein</fullName>
    </submittedName>
</protein>
<dbReference type="RefSeq" id="WP_122204833.1">
    <property type="nucleotide sequence ID" value="NZ_QSII01000024.1"/>
</dbReference>
<proteinExistence type="predicted"/>
<evidence type="ECO:0000313" key="1">
    <source>
        <dbReference type="EMBL" id="RHC81470.1"/>
    </source>
</evidence>
<sequence>MNKDIIVAEDEDVKIIFHFKVFCELLKKCISIYGNTTIENAQQVVKDFHPLQQPINTTDDIVFFSHENIYHWAMLALYGETYWFTHPECEKLPDSYEKWIESALAQYSLDDCYEFISKNNNVTNKA</sequence>
<dbReference type="EMBL" id="QSII01000024">
    <property type="protein sequence ID" value="RHC81470.1"/>
    <property type="molecule type" value="Genomic_DNA"/>
</dbReference>